<keyword evidence="1 4" id="KW-0378">Hydrolase</keyword>
<evidence type="ECO:0000256" key="2">
    <source>
        <dbReference type="ARBA" id="ARBA00023295"/>
    </source>
</evidence>
<dbReference type="Proteomes" id="UP000319976">
    <property type="component" value="Chromosome"/>
</dbReference>
<name>A0A517T7Z9_9PLAN</name>
<dbReference type="KEGG" id="chya:V22_17260"/>
<dbReference type="GO" id="GO:0005829">
    <property type="term" value="C:cytosol"/>
    <property type="evidence" value="ECO:0007669"/>
    <property type="project" value="TreeGrafter"/>
</dbReference>
<dbReference type="InterPro" id="IPR023186">
    <property type="entry name" value="IUNH"/>
</dbReference>
<keyword evidence="5" id="KW-1185">Reference proteome</keyword>
<dbReference type="GO" id="GO:0008477">
    <property type="term" value="F:purine nucleosidase activity"/>
    <property type="evidence" value="ECO:0007669"/>
    <property type="project" value="TreeGrafter"/>
</dbReference>
<sequence length="318" mass="34500">MPKTLLIDADPGIGDALAIIAALLDPDVHVVALTATAGCVSGKHATRNIQAIVDAIDPSVRPRMGGCAEPHFSSDLTYRGADVEWAQLHGKDGLGNWPFGFAELHAPRDSVKLIKDVITNSPLDVTVLTLGPLTNLCRVIESWPELPSLVNEIICLGGAIDAGGDVTAAAEFNMYADPVSAQSVLRSPITKTLVPRDACTNAVMTFQHYDRWKPQMPLETRVIMEALIPYAFRASRQFLGLEGLTLPEVVALAVTLHPKLCEREPMAVDVETTGELTRGTTVFDRRAIPHWQTNIEVVHSVDAQGVLDYFANVITRPR</sequence>
<keyword evidence="2 4" id="KW-0326">Glycosidase</keyword>
<evidence type="ECO:0000313" key="4">
    <source>
        <dbReference type="EMBL" id="QDT64492.1"/>
    </source>
</evidence>
<dbReference type="Pfam" id="PF01156">
    <property type="entry name" value="IU_nuc_hydro"/>
    <property type="match status" value="1"/>
</dbReference>
<dbReference type="PANTHER" id="PTHR12304:SF4">
    <property type="entry name" value="URIDINE NUCLEOSIDASE"/>
    <property type="match status" value="1"/>
</dbReference>
<organism evidence="4 5">
    <name type="scientific">Calycomorphotria hydatis</name>
    <dbReference type="NCBI Taxonomy" id="2528027"/>
    <lineage>
        <taxon>Bacteria</taxon>
        <taxon>Pseudomonadati</taxon>
        <taxon>Planctomycetota</taxon>
        <taxon>Planctomycetia</taxon>
        <taxon>Planctomycetales</taxon>
        <taxon>Planctomycetaceae</taxon>
        <taxon>Calycomorphotria</taxon>
    </lineage>
</organism>
<protein>
    <submittedName>
        <fullName evidence="4">Pyrimidine-specific ribonucleoside hydrolase RihA</fullName>
        <ecNumber evidence="4">3.2.-.-</ecNumber>
    </submittedName>
</protein>
<gene>
    <name evidence="4" type="primary">rihA</name>
    <name evidence="4" type="ORF">V22_17260</name>
</gene>
<evidence type="ECO:0000256" key="1">
    <source>
        <dbReference type="ARBA" id="ARBA00022801"/>
    </source>
</evidence>
<evidence type="ECO:0000313" key="5">
    <source>
        <dbReference type="Proteomes" id="UP000319976"/>
    </source>
</evidence>
<dbReference type="EMBL" id="CP036316">
    <property type="protein sequence ID" value="QDT64492.1"/>
    <property type="molecule type" value="Genomic_DNA"/>
</dbReference>
<dbReference type="EC" id="3.2.-.-" evidence="4"/>
<dbReference type="SUPFAM" id="SSF53590">
    <property type="entry name" value="Nucleoside hydrolase"/>
    <property type="match status" value="1"/>
</dbReference>
<dbReference type="GO" id="GO:0006152">
    <property type="term" value="P:purine nucleoside catabolic process"/>
    <property type="evidence" value="ECO:0007669"/>
    <property type="project" value="TreeGrafter"/>
</dbReference>
<accession>A0A517T7Z9</accession>
<evidence type="ECO:0000259" key="3">
    <source>
        <dbReference type="Pfam" id="PF01156"/>
    </source>
</evidence>
<reference evidence="4 5" key="1">
    <citation type="submission" date="2019-02" db="EMBL/GenBank/DDBJ databases">
        <title>Deep-cultivation of Planctomycetes and their phenomic and genomic characterization uncovers novel biology.</title>
        <authorList>
            <person name="Wiegand S."/>
            <person name="Jogler M."/>
            <person name="Boedeker C."/>
            <person name="Pinto D."/>
            <person name="Vollmers J."/>
            <person name="Rivas-Marin E."/>
            <person name="Kohn T."/>
            <person name="Peeters S.H."/>
            <person name="Heuer A."/>
            <person name="Rast P."/>
            <person name="Oberbeckmann S."/>
            <person name="Bunk B."/>
            <person name="Jeske O."/>
            <person name="Meyerdierks A."/>
            <person name="Storesund J.E."/>
            <person name="Kallscheuer N."/>
            <person name="Luecker S."/>
            <person name="Lage O.M."/>
            <person name="Pohl T."/>
            <person name="Merkel B.J."/>
            <person name="Hornburger P."/>
            <person name="Mueller R.-W."/>
            <person name="Bruemmer F."/>
            <person name="Labrenz M."/>
            <person name="Spormann A.M."/>
            <person name="Op den Camp H."/>
            <person name="Overmann J."/>
            <person name="Amann R."/>
            <person name="Jetten M.S.M."/>
            <person name="Mascher T."/>
            <person name="Medema M.H."/>
            <person name="Devos D.P."/>
            <person name="Kaster A.-K."/>
            <person name="Ovreas L."/>
            <person name="Rohde M."/>
            <person name="Galperin M.Y."/>
            <person name="Jogler C."/>
        </authorList>
    </citation>
    <scope>NUCLEOTIDE SEQUENCE [LARGE SCALE GENOMIC DNA]</scope>
    <source>
        <strain evidence="4 5">V22</strain>
    </source>
</reference>
<dbReference type="AlphaFoldDB" id="A0A517T7Z9"/>
<dbReference type="PANTHER" id="PTHR12304">
    <property type="entry name" value="INOSINE-URIDINE PREFERRING NUCLEOSIDE HYDROLASE"/>
    <property type="match status" value="1"/>
</dbReference>
<feature type="domain" description="Inosine/uridine-preferring nucleoside hydrolase" evidence="3">
    <location>
        <begin position="5"/>
        <end position="307"/>
    </location>
</feature>
<dbReference type="InterPro" id="IPR036452">
    <property type="entry name" value="Ribo_hydro-like"/>
</dbReference>
<dbReference type="RefSeq" id="WP_197440031.1">
    <property type="nucleotide sequence ID" value="NZ_CP036316.1"/>
</dbReference>
<proteinExistence type="predicted"/>
<dbReference type="InterPro" id="IPR001910">
    <property type="entry name" value="Inosine/uridine_hydrolase_dom"/>
</dbReference>
<dbReference type="Gene3D" id="3.90.245.10">
    <property type="entry name" value="Ribonucleoside hydrolase-like"/>
    <property type="match status" value="1"/>
</dbReference>